<name>A0AAN7YTV7_9PEZI</name>
<reference evidence="1 2" key="1">
    <citation type="submission" date="2023-10" db="EMBL/GenBank/DDBJ databases">
        <title>Draft genome sequence of Xylaria bambusicola isolate GMP-LS, the root and basal stem rot pathogen of sugarcane in Indonesia.</title>
        <authorList>
            <person name="Selvaraj P."/>
            <person name="Muralishankar V."/>
            <person name="Muruganantham S."/>
            <person name="Sp S."/>
            <person name="Haryani S."/>
            <person name="Lau K.J.X."/>
            <person name="Naqvi N.I."/>
        </authorList>
    </citation>
    <scope>NUCLEOTIDE SEQUENCE [LARGE SCALE GENOMIC DNA]</scope>
    <source>
        <strain evidence="1">GMP-LS</strain>
    </source>
</reference>
<dbReference type="EMBL" id="JAWHQM010000001">
    <property type="protein sequence ID" value="KAK5624380.1"/>
    <property type="molecule type" value="Genomic_DNA"/>
</dbReference>
<proteinExistence type="predicted"/>
<comment type="caution">
    <text evidence="1">The sequence shown here is derived from an EMBL/GenBank/DDBJ whole genome shotgun (WGS) entry which is preliminary data.</text>
</comment>
<dbReference type="AlphaFoldDB" id="A0AAN7YTV7"/>
<dbReference type="Proteomes" id="UP001305414">
    <property type="component" value="Unassembled WGS sequence"/>
</dbReference>
<organism evidence="1 2">
    <name type="scientific">Xylaria bambusicola</name>
    <dbReference type="NCBI Taxonomy" id="326684"/>
    <lineage>
        <taxon>Eukaryota</taxon>
        <taxon>Fungi</taxon>
        <taxon>Dikarya</taxon>
        <taxon>Ascomycota</taxon>
        <taxon>Pezizomycotina</taxon>
        <taxon>Sordariomycetes</taxon>
        <taxon>Xylariomycetidae</taxon>
        <taxon>Xylariales</taxon>
        <taxon>Xylariaceae</taxon>
        <taxon>Xylaria</taxon>
    </lineage>
</organism>
<sequence length="93" mass="10241">MIQFHILLARKETHATIEQIIAGEIDQRGADLCRGDKKEVDAAPYRFISSLGARERDARKYAAAMPLVPSIVTVGSETSGQKPVFSELIDELV</sequence>
<evidence type="ECO:0000313" key="2">
    <source>
        <dbReference type="Proteomes" id="UP001305414"/>
    </source>
</evidence>
<accession>A0AAN7YTV7</accession>
<gene>
    <name evidence="1" type="ORF">RRF57_000096</name>
</gene>
<keyword evidence="2" id="KW-1185">Reference proteome</keyword>
<protein>
    <submittedName>
        <fullName evidence="1">Uncharacterized protein</fullName>
    </submittedName>
</protein>
<evidence type="ECO:0000313" key="1">
    <source>
        <dbReference type="EMBL" id="KAK5624380.1"/>
    </source>
</evidence>